<keyword evidence="2" id="KW-1133">Transmembrane helix</keyword>
<sequence length="105" mass="11833">MKRLKSKVFWLILGMVLMYLVLEFNLIGKIPSPDWQGIWNWITSNAIPLIIGVVIGVVGSSLYQSFKGGVSTVKLPRRKKDTNAGQTQTENQTQGQGNDTRRSRR</sequence>
<evidence type="ECO:0000313" key="4">
    <source>
        <dbReference type="Proteomes" id="UP000824093"/>
    </source>
</evidence>
<accession>A0A9D1M060</accession>
<comment type="caution">
    <text evidence="3">The sequence shown here is derived from an EMBL/GenBank/DDBJ whole genome shotgun (WGS) entry which is preliminary data.</text>
</comment>
<evidence type="ECO:0000256" key="2">
    <source>
        <dbReference type="SAM" id="Phobius"/>
    </source>
</evidence>
<feature type="transmembrane region" description="Helical" evidence="2">
    <location>
        <begin position="38"/>
        <end position="58"/>
    </location>
</feature>
<organism evidence="3 4">
    <name type="scientific">Candidatus Merdicola faecigallinarum</name>
    <dbReference type="NCBI Taxonomy" id="2840862"/>
    <lineage>
        <taxon>Bacteria</taxon>
        <taxon>Bacillati</taxon>
        <taxon>Bacillota</taxon>
        <taxon>Clostridia</taxon>
        <taxon>Candidatus Merdicola</taxon>
    </lineage>
</organism>
<protein>
    <submittedName>
        <fullName evidence="3">Uncharacterized protein</fullName>
    </submittedName>
</protein>
<dbReference type="AlphaFoldDB" id="A0A9D1M060"/>
<dbReference type="EMBL" id="DVNH01000010">
    <property type="protein sequence ID" value="HIU51211.1"/>
    <property type="molecule type" value="Genomic_DNA"/>
</dbReference>
<gene>
    <name evidence="3" type="ORF">IAB70_01080</name>
</gene>
<reference evidence="3" key="2">
    <citation type="journal article" date="2021" name="PeerJ">
        <title>Extensive microbial diversity within the chicken gut microbiome revealed by metagenomics and culture.</title>
        <authorList>
            <person name="Gilroy R."/>
            <person name="Ravi A."/>
            <person name="Getino M."/>
            <person name="Pursley I."/>
            <person name="Horton D.L."/>
            <person name="Alikhan N.F."/>
            <person name="Baker D."/>
            <person name="Gharbi K."/>
            <person name="Hall N."/>
            <person name="Watson M."/>
            <person name="Adriaenssens E.M."/>
            <person name="Foster-Nyarko E."/>
            <person name="Jarju S."/>
            <person name="Secka A."/>
            <person name="Antonio M."/>
            <person name="Oren A."/>
            <person name="Chaudhuri R.R."/>
            <person name="La Ragione R."/>
            <person name="Hildebrand F."/>
            <person name="Pallen M.J."/>
        </authorList>
    </citation>
    <scope>NUCLEOTIDE SEQUENCE</scope>
    <source>
        <strain evidence="3">CHK195-15760</strain>
    </source>
</reference>
<feature type="region of interest" description="Disordered" evidence="1">
    <location>
        <begin position="74"/>
        <end position="105"/>
    </location>
</feature>
<keyword evidence="2" id="KW-0812">Transmembrane</keyword>
<evidence type="ECO:0000313" key="3">
    <source>
        <dbReference type="EMBL" id="HIU51211.1"/>
    </source>
</evidence>
<feature type="compositionally biased region" description="Low complexity" evidence="1">
    <location>
        <begin position="83"/>
        <end position="98"/>
    </location>
</feature>
<dbReference type="Proteomes" id="UP000824093">
    <property type="component" value="Unassembled WGS sequence"/>
</dbReference>
<evidence type="ECO:0000256" key="1">
    <source>
        <dbReference type="SAM" id="MobiDB-lite"/>
    </source>
</evidence>
<feature type="transmembrane region" description="Helical" evidence="2">
    <location>
        <begin position="7"/>
        <end position="26"/>
    </location>
</feature>
<proteinExistence type="predicted"/>
<reference evidence="3" key="1">
    <citation type="submission" date="2020-10" db="EMBL/GenBank/DDBJ databases">
        <authorList>
            <person name="Gilroy R."/>
        </authorList>
    </citation>
    <scope>NUCLEOTIDE SEQUENCE</scope>
    <source>
        <strain evidence="3">CHK195-15760</strain>
    </source>
</reference>
<keyword evidence="2" id="KW-0472">Membrane</keyword>
<name>A0A9D1M060_9FIRM</name>